<feature type="compositionally biased region" description="Polar residues" evidence="1">
    <location>
        <begin position="100"/>
        <end position="109"/>
    </location>
</feature>
<dbReference type="EMBL" id="JACEEZ010020922">
    <property type="protein sequence ID" value="KAG0713970.1"/>
    <property type="molecule type" value="Genomic_DNA"/>
</dbReference>
<evidence type="ECO:0000313" key="2">
    <source>
        <dbReference type="EMBL" id="KAG0713970.1"/>
    </source>
</evidence>
<name>A0A8J5CKA2_CHIOP</name>
<comment type="caution">
    <text evidence="2">The sequence shown here is derived from an EMBL/GenBank/DDBJ whole genome shotgun (WGS) entry which is preliminary data.</text>
</comment>
<dbReference type="Proteomes" id="UP000770661">
    <property type="component" value="Unassembled WGS sequence"/>
</dbReference>
<gene>
    <name evidence="2" type="ORF">GWK47_015016</name>
</gene>
<keyword evidence="3" id="KW-1185">Reference proteome</keyword>
<organism evidence="2 3">
    <name type="scientific">Chionoecetes opilio</name>
    <name type="common">Atlantic snow crab</name>
    <name type="synonym">Cancer opilio</name>
    <dbReference type="NCBI Taxonomy" id="41210"/>
    <lineage>
        <taxon>Eukaryota</taxon>
        <taxon>Metazoa</taxon>
        <taxon>Ecdysozoa</taxon>
        <taxon>Arthropoda</taxon>
        <taxon>Crustacea</taxon>
        <taxon>Multicrustacea</taxon>
        <taxon>Malacostraca</taxon>
        <taxon>Eumalacostraca</taxon>
        <taxon>Eucarida</taxon>
        <taxon>Decapoda</taxon>
        <taxon>Pleocyemata</taxon>
        <taxon>Brachyura</taxon>
        <taxon>Eubrachyura</taxon>
        <taxon>Majoidea</taxon>
        <taxon>Majidae</taxon>
        <taxon>Chionoecetes</taxon>
    </lineage>
</organism>
<reference evidence="2" key="1">
    <citation type="submission" date="2020-07" db="EMBL/GenBank/DDBJ databases">
        <title>The High-quality genome of the commercially important snow crab, Chionoecetes opilio.</title>
        <authorList>
            <person name="Jeong J.-H."/>
            <person name="Ryu S."/>
        </authorList>
    </citation>
    <scope>NUCLEOTIDE SEQUENCE</scope>
    <source>
        <strain evidence="2">MADBK_172401_WGS</strain>
        <tissue evidence="2">Digestive gland</tissue>
    </source>
</reference>
<evidence type="ECO:0000256" key="1">
    <source>
        <dbReference type="SAM" id="MobiDB-lite"/>
    </source>
</evidence>
<proteinExistence type="predicted"/>
<sequence length="138" mass="15095">MGPLHSPLLNARDWLRCWVLGEKCRTPRSALKPQHPTPRPIPCVRKVEVRGPILANSTPSRPVFPFARWARASASWRTCGASSSTRCRPLSRRRSLGSSATACPTSSGGSELRSCASPPPSSSPTWSTMQRRPPTPRP</sequence>
<dbReference type="AlphaFoldDB" id="A0A8J5CKA2"/>
<accession>A0A8J5CKA2</accession>
<protein>
    <submittedName>
        <fullName evidence="2">Uncharacterized protein</fullName>
    </submittedName>
</protein>
<evidence type="ECO:0000313" key="3">
    <source>
        <dbReference type="Proteomes" id="UP000770661"/>
    </source>
</evidence>
<feature type="region of interest" description="Disordered" evidence="1">
    <location>
        <begin position="80"/>
        <end position="138"/>
    </location>
</feature>